<evidence type="ECO:0008006" key="4">
    <source>
        <dbReference type="Google" id="ProtNLM"/>
    </source>
</evidence>
<dbReference type="InterPro" id="IPR013785">
    <property type="entry name" value="Aldolase_TIM"/>
</dbReference>
<dbReference type="InterPro" id="IPR020625">
    <property type="entry name" value="Schiff_base-form_aldolases_AS"/>
</dbReference>
<dbReference type="SUPFAM" id="SSF51569">
    <property type="entry name" value="Aldolase"/>
    <property type="match status" value="1"/>
</dbReference>
<sequence length="300" mass="31651">MKLRGVLAPIPTPFRDEAIDLDVLVRNLRFWLGSELCGIVVLGTNGEAAHVDDDEADLLIAKTREVVPADRTLVAGTARESTRATISATRRAGDLGVDAVLVRTPAFFKSLMTPEALIDHFLAVADASLVPVLLYNIPQVTGVSLSAETVARLAEHPNIPGIKESSGNVLQVSQLVSATGPEFQVVVGSAQTYYASLSVGAVGGILALACVQPALCARLHQLVVENHPNEALVLQQQLIPLAEMVTSRFGVPGLKAAMDLIGVGGGAPRFPLRRCTDDVVQEIRTALTMLEASSGVSHSV</sequence>
<dbReference type="PANTHER" id="PTHR12128:SF66">
    <property type="entry name" value="4-HYDROXY-2-OXOGLUTARATE ALDOLASE, MITOCHONDRIAL"/>
    <property type="match status" value="1"/>
</dbReference>
<evidence type="ECO:0000256" key="2">
    <source>
        <dbReference type="ARBA" id="ARBA00023270"/>
    </source>
</evidence>
<dbReference type="AlphaFoldDB" id="A0A382LKQ0"/>
<name>A0A382LKQ0_9ZZZZ</name>
<dbReference type="Pfam" id="PF00701">
    <property type="entry name" value="DHDPS"/>
    <property type="match status" value="1"/>
</dbReference>
<dbReference type="EMBL" id="UINC01086841">
    <property type="protein sequence ID" value="SVC35672.1"/>
    <property type="molecule type" value="Genomic_DNA"/>
</dbReference>
<dbReference type="PIRSF" id="PIRSF001365">
    <property type="entry name" value="DHDPS"/>
    <property type="match status" value="1"/>
</dbReference>
<dbReference type="PRINTS" id="PR00146">
    <property type="entry name" value="DHPICSNTHASE"/>
</dbReference>
<evidence type="ECO:0000313" key="3">
    <source>
        <dbReference type="EMBL" id="SVC35672.1"/>
    </source>
</evidence>
<evidence type="ECO:0000256" key="1">
    <source>
        <dbReference type="ARBA" id="ARBA00023239"/>
    </source>
</evidence>
<dbReference type="PROSITE" id="PS00666">
    <property type="entry name" value="DHDPS_2"/>
    <property type="match status" value="1"/>
</dbReference>
<dbReference type="GO" id="GO:0008840">
    <property type="term" value="F:4-hydroxy-tetrahydrodipicolinate synthase activity"/>
    <property type="evidence" value="ECO:0007669"/>
    <property type="project" value="TreeGrafter"/>
</dbReference>
<proteinExistence type="predicted"/>
<gene>
    <name evidence="3" type="ORF">METZ01_LOCUS288526</name>
</gene>
<organism evidence="3">
    <name type="scientific">marine metagenome</name>
    <dbReference type="NCBI Taxonomy" id="408172"/>
    <lineage>
        <taxon>unclassified sequences</taxon>
        <taxon>metagenomes</taxon>
        <taxon>ecological metagenomes</taxon>
    </lineage>
</organism>
<dbReference type="InterPro" id="IPR002220">
    <property type="entry name" value="DapA-like"/>
</dbReference>
<protein>
    <recommendedName>
        <fullName evidence="4">Dihydrodipicolinate synthase</fullName>
    </recommendedName>
</protein>
<dbReference type="SMART" id="SM01130">
    <property type="entry name" value="DHDPS"/>
    <property type="match status" value="1"/>
</dbReference>
<dbReference type="PANTHER" id="PTHR12128">
    <property type="entry name" value="DIHYDRODIPICOLINATE SYNTHASE"/>
    <property type="match status" value="1"/>
</dbReference>
<dbReference type="GO" id="GO:0044281">
    <property type="term" value="P:small molecule metabolic process"/>
    <property type="evidence" value="ECO:0007669"/>
    <property type="project" value="UniProtKB-ARBA"/>
</dbReference>
<keyword evidence="2" id="KW-0704">Schiff base</keyword>
<dbReference type="Gene3D" id="3.20.20.70">
    <property type="entry name" value="Aldolase class I"/>
    <property type="match status" value="1"/>
</dbReference>
<reference evidence="3" key="1">
    <citation type="submission" date="2018-05" db="EMBL/GenBank/DDBJ databases">
        <authorList>
            <person name="Lanie J.A."/>
            <person name="Ng W.-L."/>
            <person name="Kazmierczak K.M."/>
            <person name="Andrzejewski T.M."/>
            <person name="Davidsen T.M."/>
            <person name="Wayne K.J."/>
            <person name="Tettelin H."/>
            <person name="Glass J.I."/>
            <person name="Rusch D."/>
            <person name="Podicherti R."/>
            <person name="Tsui H.-C.T."/>
            <person name="Winkler M.E."/>
        </authorList>
    </citation>
    <scope>NUCLEOTIDE SEQUENCE</scope>
</reference>
<dbReference type="CDD" id="cd00408">
    <property type="entry name" value="DHDPS-like"/>
    <property type="match status" value="1"/>
</dbReference>
<accession>A0A382LKQ0</accession>
<keyword evidence="1" id="KW-0456">Lyase</keyword>